<name>A0A932ZST3_UNCTE</name>
<dbReference type="Pfam" id="PF25209">
    <property type="entry name" value="Phage_capsid_4"/>
    <property type="match status" value="1"/>
</dbReference>
<comment type="caution">
    <text evidence="2">The sequence shown here is derived from an EMBL/GenBank/DDBJ whole genome shotgun (WGS) entry which is preliminary data.</text>
</comment>
<evidence type="ECO:0000256" key="1">
    <source>
        <dbReference type="SAM" id="MobiDB-lite"/>
    </source>
</evidence>
<dbReference type="EMBL" id="JACQRX010000041">
    <property type="protein sequence ID" value="MBI4250998.1"/>
    <property type="molecule type" value="Genomic_DNA"/>
</dbReference>
<proteinExistence type="predicted"/>
<organism evidence="2 3">
    <name type="scientific">Tectimicrobiota bacterium</name>
    <dbReference type="NCBI Taxonomy" id="2528274"/>
    <lineage>
        <taxon>Bacteria</taxon>
        <taxon>Pseudomonadati</taxon>
        <taxon>Nitrospinota/Tectimicrobiota group</taxon>
        <taxon>Candidatus Tectimicrobiota</taxon>
    </lineage>
</organism>
<dbReference type="AlphaFoldDB" id="A0A932ZST3"/>
<dbReference type="Proteomes" id="UP000752292">
    <property type="component" value="Unassembled WGS sequence"/>
</dbReference>
<accession>A0A932ZST3</accession>
<reference evidence="2" key="1">
    <citation type="submission" date="2020-07" db="EMBL/GenBank/DDBJ databases">
        <title>Huge and variable diversity of episymbiotic CPR bacteria and DPANN archaea in groundwater ecosystems.</title>
        <authorList>
            <person name="He C.Y."/>
            <person name="Keren R."/>
            <person name="Whittaker M."/>
            <person name="Farag I.F."/>
            <person name="Doudna J."/>
            <person name="Cate J.H.D."/>
            <person name="Banfield J.F."/>
        </authorList>
    </citation>
    <scope>NUCLEOTIDE SEQUENCE</scope>
    <source>
        <strain evidence="2">NC_groundwater_1370_Ag_S-0.2um_69_93</strain>
    </source>
</reference>
<evidence type="ECO:0008006" key="4">
    <source>
        <dbReference type="Google" id="ProtNLM"/>
    </source>
</evidence>
<sequence length="740" mass="80481">MNFLRRLFASKKTEPPGKPLRLEGQVLGMKAAGKEGGPAEMEVLIARPGYSRDGGRFLPEGVLAAAAPRFEEAQCFANHAEQGPPDVRCLTGWHRNARMGEHEGERALLSTLLVSSAAKWLQDLAADALAAGIKEPFGFSYDMMARAHLEEQEGRGLVQVVDEITKVNSVDVVFRGRHGGMPLALAADDSPDKEIAMLEKLLAWLKENAPNRHEALGKEFTLERVLQACEESGFDPGKMQAQAEDEPPESGAGIPGPAAGSAEPPARKAGGDSAATLKAAAKSGADDPGVERRLAAIERGQVLDSRLKACALPDPVKDKLRAQYDPKRLWEEKDLAEAIQLEAKTLEKLTASGALRGYGARAEVTQDEADRVQGMMDGMVDPKAKISSGARPFRFLSEAWPAYSREPFEPRRVLAACREYGRRASTDFGAIQRLRASLTLAGWGQAFGDSITRALMRDYREDIFNEWTKVVSSKVPLKDFRTKRAVRLGGYGNLATVAEQATYPALTTPTDEEATYAPAKRGGIEDLTLETIQNDDIGAIQAIPKRLSRAAKATLNSFVFVTNISANPTLYDGTALFAAGHGGNTAASALTYANLVTGIEAMMQQTFYNEPREVGAQARPRFLLHPSELSEEAFDLLANTVKVVTGQDATMKNWPNALGIEAILVPEYTDANDWFLVADPRLMDTIEIGFLDGQEEPELFVEDNESAGSPFNADKLRYKIRHIYGGAVLDFRGFYRGAPA</sequence>
<evidence type="ECO:0000313" key="2">
    <source>
        <dbReference type="EMBL" id="MBI4250998.1"/>
    </source>
</evidence>
<feature type="region of interest" description="Disordered" evidence="1">
    <location>
        <begin position="235"/>
        <end position="288"/>
    </location>
</feature>
<evidence type="ECO:0000313" key="3">
    <source>
        <dbReference type="Proteomes" id="UP000752292"/>
    </source>
</evidence>
<feature type="compositionally biased region" description="Low complexity" evidence="1">
    <location>
        <begin position="271"/>
        <end position="283"/>
    </location>
</feature>
<feature type="compositionally biased region" description="Low complexity" evidence="1">
    <location>
        <begin position="249"/>
        <end position="264"/>
    </location>
</feature>
<protein>
    <recommendedName>
        <fullName evidence="4">Bacteriophage Mu GpT domain-containing protein</fullName>
    </recommendedName>
</protein>
<gene>
    <name evidence="2" type="ORF">HY618_00930</name>
</gene>